<evidence type="ECO:0000313" key="4">
    <source>
        <dbReference type="Proteomes" id="UP001404104"/>
    </source>
</evidence>
<dbReference type="Pfam" id="PF05901">
    <property type="entry name" value="Excalibur"/>
    <property type="match status" value="1"/>
</dbReference>
<dbReference type="InterPro" id="IPR008613">
    <property type="entry name" value="Excalibur_Ca-bd_domain"/>
</dbReference>
<keyword evidence="4" id="KW-1185">Reference proteome</keyword>
<feature type="domain" description="Excalibur calcium-binding" evidence="2">
    <location>
        <begin position="69"/>
        <end position="105"/>
    </location>
</feature>
<organism evidence="3 4">
    <name type="scientific">Sphingomonas qilianensis</name>
    <dbReference type="NCBI Taxonomy" id="1736690"/>
    <lineage>
        <taxon>Bacteria</taxon>
        <taxon>Pseudomonadati</taxon>
        <taxon>Pseudomonadota</taxon>
        <taxon>Alphaproteobacteria</taxon>
        <taxon>Sphingomonadales</taxon>
        <taxon>Sphingomonadaceae</taxon>
        <taxon>Sphingomonas</taxon>
    </lineage>
</organism>
<evidence type="ECO:0000256" key="1">
    <source>
        <dbReference type="SAM" id="SignalP"/>
    </source>
</evidence>
<keyword evidence="1" id="KW-0732">Signal</keyword>
<protein>
    <submittedName>
        <fullName evidence="3">Excalibur calcium-binding domain-containing protein</fullName>
    </submittedName>
</protein>
<gene>
    <name evidence="3" type="ORF">ABC969_06465</name>
</gene>
<dbReference type="SMART" id="SM00894">
    <property type="entry name" value="Excalibur"/>
    <property type="match status" value="1"/>
</dbReference>
<reference evidence="3 4" key="1">
    <citation type="submission" date="2024-05" db="EMBL/GenBank/DDBJ databases">
        <authorList>
            <person name="Liu Q."/>
            <person name="Xin Y.-H."/>
        </authorList>
    </citation>
    <scope>NUCLEOTIDE SEQUENCE [LARGE SCALE GENOMIC DNA]</scope>
    <source>
        <strain evidence="3 4">CGMCC 1.15349</strain>
    </source>
</reference>
<dbReference type="NCBIfam" id="NF033223">
    <property type="entry name" value="YHYH_alt"/>
    <property type="match status" value="1"/>
</dbReference>
<dbReference type="EMBL" id="JBDIMF010000002">
    <property type="protein sequence ID" value="MEN2786065.1"/>
    <property type="molecule type" value="Genomic_DNA"/>
</dbReference>
<evidence type="ECO:0000313" key="3">
    <source>
        <dbReference type="EMBL" id="MEN2786065.1"/>
    </source>
</evidence>
<feature type="signal peptide" evidence="1">
    <location>
        <begin position="1"/>
        <end position="19"/>
    </location>
</feature>
<dbReference type="InterPro" id="IPR047773">
    <property type="entry name" value="YHYH_dom_bact"/>
</dbReference>
<evidence type="ECO:0000259" key="2">
    <source>
        <dbReference type="SMART" id="SM00894"/>
    </source>
</evidence>
<accession>A0ABU9XQG0</accession>
<name>A0ABU9XQG0_9SPHN</name>
<comment type="caution">
    <text evidence="3">The sequence shown here is derived from an EMBL/GenBank/DDBJ whole genome shotgun (WGS) entry which is preliminary data.</text>
</comment>
<feature type="chain" id="PRO_5045923796" evidence="1">
    <location>
        <begin position="20"/>
        <end position="105"/>
    </location>
</feature>
<proteinExistence type="predicted"/>
<dbReference type="RefSeq" id="WP_345863854.1">
    <property type="nucleotide sequence ID" value="NZ_JBDIMF010000002.1"/>
</dbReference>
<dbReference type="Proteomes" id="UP001404104">
    <property type="component" value="Unassembled WGS sequence"/>
</dbReference>
<sequence length="105" mass="10741">MLRVILAIVALGLSTAAVAHGGGLNAQGCHNDRKRGGFHCHGRPVTIPLLPGSPARSEGITARATGDVVYPNCSAVRAAGVAPIRAGQNGYSRRLDRDGDGVACE</sequence>